<feature type="region of interest" description="Disordered" evidence="2">
    <location>
        <begin position="210"/>
        <end position="241"/>
    </location>
</feature>
<dbReference type="InterPro" id="IPR001878">
    <property type="entry name" value="Znf_CCHC"/>
</dbReference>
<dbReference type="Pfam" id="PF00098">
    <property type="entry name" value="zf-CCHC"/>
    <property type="match status" value="1"/>
</dbReference>
<evidence type="ECO:0000313" key="5">
    <source>
        <dbReference type="Proteomes" id="UP000053660"/>
    </source>
</evidence>
<feature type="non-terminal residue" evidence="4">
    <location>
        <position position="388"/>
    </location>
</feature>
<dbReference type="InterPro" id="IPR021109">
    <property type="entry name" value="Peptidase_aspartic_dom_sf"/>
</dbReference>
<dbReference type="GO" id="GO:0003676">
    <property type="term" value="F:nucleic acid binding"/>
    <property type="evidence" value="ECO:0007669"/>
    <property type="project" value="InterPro"/>
</dbReference>
<feature type="compositionally biased region" description="Basic and acidic residues" evidence="2">
    <location>
        <begin position="145"/>
        <end position="155"/>
    </location>
</feature>
<keyword evidence="1" id="KW-0479">Metal-binding</keyword>
<dbReference type="InterPro" id="IPR036875">
    <property type="entry name" value="Znf_CCHC_sf"/>
</dbReference>
<dbReference type="EMBL" id="KN567941">
    <property type="protein sequence ID" value="KHJ84557.1"/>
    <property type="molecule type" value="Genomic_DNA"/>
</dbReference>
<dbReference type="Gene3D" id="4.10.60.10">
    <property type="entry name" value="Zinc finger, CCHC-type"/>
    <property type="match status" value="1"/>
</dbReference>
<organism evidence="4 5">
    <name type="scientific">Oesophagostomum dentatum</name>
    <name type="common">Nodular worm</name>
    <dbReference type="NCBI Taxonomy" id="61180"/>
    <lineage>
        <taxon>Eukaryota</taxon>
        <taxon>Metazoa</taxon>
        <taxon>Ecdysozoa</taxon>
        <taxon>Nematoda</taxon>
        <taxon>Chromadorea</taxon>
        <taxon>Rhabditida</taxon>
        <taxon>Rhabditina</taxon>
        <taxon>Rhabditomorpha</taxon>
        <taxon>Strongyloidea</taxon>
        <taxon>Strongylidae</taxon>
        <taxon>Oesophagostomum</taxon>
    </lineage>
</organism>
<dbReference type="GO" id="GO:0019899">
    <property type="term" value="F:enzyme binding"/>
    <property type="evidence" value="ECO:0007669"/>
    <property type="project" value="UniProtKB-ARBA"/>
</dbReference>
<dbReference type="SUPFAM" id="SSF50630">
    <property type="entry name" value="Acid proteases"/>
    <property type="match status" value="1"/>
</dbReference>
<dbReference type="Gene3D" id="2.40.70.10">
    <property type="entry name" value="Acid Proteases"/>
    <property type="match status" value="1"/>
</dbReference>
<dbReference type="Proteomes" id="UP000053660">
    <property type="component" value="Unassembled WGS sequence"/>
</dbReference>
<reference evidence="4 5" key="1">
    <citation type="submission" date="2014-03" db="EMBL/GenBank/DDBJ databases">
        <title>Draft genome of the hookworm Oesophagostomum dentatum.</title>
        <authorList>
            <person name="Mitreva M."/>
        </authorList>
    </citation>
    <scope>NUCLEOTIDE SEQUENCE [LARGE SCALE GENOMIC DNA]</scope>
    <source>
        <strain evidence="4 5">OD-Hann</strain>
    </source>
</reference>
<keyword evidence="1" id="KW-0862">Zinc</keyword>
<dbReference type="AlphaFoldDB" id="A0A0B1SM19"/>
<feature type="compositionally biased region" description="Basic and acidic residues" evidence="2">
    <location>
        <begin position="173"/>
        <end position="188"/>
    </location>
</feature>
<keyword evidence="1" id="KW-0863">Zinc-finger</keyword>
<evidence type="ECO:0000256" key="2">
    <source>
        <dbReference type="SAM" id="MobiDB-lite"/>
    </source>
</evidence>
<dbReference type="GO" id="GO:0005737">
    <property type="term" value="C:cytoplasm"/>
    <property type="evidence" value="ECO:0007669"/>
    <property type="project" value="UniProtKB-ARBA"/>
</dbReference>
<proteinExistence type="predicted"/>
<dbReference type="SMART" id="SM00343">
    <property type="entry name" value="ZnF_C2HC"/>
    <property type="match status" value="1"/>
</dbReference>
<feature type="region of interest" description="Disordered" evidence="2">
    <location>
        <begin position="145"/>
        <end position="188"/>
    </location>
</feature>
<sequence>MDFKYPSTVWSDEDRRDIMVNLLEGQAKMLYRTLPNRVKQGSFEGIVKELRAARNNPCERLQLLEQWDTLRKKDTESVNEFCFRMESLSGRLHAESDRDFLLASKLHHCLSHWRDSYHMLAELDRPEGDAYEAVKRAALRLERAQQARSARRDGVRNQAPECAESRWRKRRGFRPESESRRATKEHDLAQKETTAKKCFKCGEVGHLAAGCPKPKENGDRPTKHKPSLGRERRTPPKPKAGSFSAYVKGWCGEVREDVAGNETEAYGEPCLCDVTVMGIKAKAMIDTGSIISILPLGLLRQALKSGSPLDEMVTMLGAGNDRKVFDASGNEMRFLMLVATHVDVHGGGSARVHFHIHESPDSLILLGTNALKQLDIKISAGRCREVDQ</sequence>
<feature type="domain" description="CCHC-type" evidence="3">
    <location>
        <begin position="197"/>
        <end position="213"/>
    </location>
</feature>
<accession>A0A0B1SM19</accession>
<dbReference type="GO" id="GO:0008270">
    <property type="term" value="F:zinc ion binding"/>
    <property type="evidence" value="ECO:0007669"/>
    <property type="project" value="UniProtKB-KW"/>
</dbReference>
<dbReference type="SUPFAM" id="SSF57756">
    <property type="entry name" value="Retrovirus zinc finger-like domains"/>
    <property type="match status" value="1"/>
</dbReference>
<protein>
    <submittedName>
        <fullName evidence="4">Zinc knuckle</fullName>
    </submittedName>
</protein>
<gene>
    <name evidence="4" type="ORF">OESDEN_15727</name>
</gene>
<name>A0A0B1SM19_OESDE</name>
<dbReference type="OrthoDB" id="5851400at2759"/>
<evidence type="ECO:0000256" key="1">
    <source>
        <dbReference type="PROSITE-ProRule" id="PRU00047"/>
    </source>
</evidence>
<evidence type="ECO:0000259" key="3">
    <source>
        <dbReference type="PROSITE" id="PS50158"/>
    </source>
</evidence>
<keyword evidence="5" id="KW-1185">Reference proteome</keyword>
<dbReference type="PROSITE" id="PS50158">
    <property type="entry name" value="ZF_CCHC"/>
    <property type="match status" value="1"/>
</dbReference>
<evidence type="ECO:0000313" key="4">
    <source>
        <dbReference type="EMBL" id="KHJ84557.1"/>
    </source>
</evidence>